<keyword evidence="2" id="KW-1185">Reference proteome</keyword>
<protein>
    <submittedName>
        <fullName evidence="1">Uncharacterized protein</fullName>
    </submittedName>
</protein>
<sequence length="322" mass="36009">MVVQSQPCQAQAQCTPPSYKKVVDIVQEQFTTPPYVTITHAVSQVVQMDEVLASHSPDRSWNGNYVHGQTVFAHAAVVPSYHASPRPLTAPVPRPTNIIAAPRSINIVLLERYIPPTSIQDVKNFFTFCRRSYIVDRLFELSAHNGSLLLVYPTRNGALTLTNKYLGPIIEPFLRKFVLLSDLNTDVAISMSQMAAVCGMRDFAGLEKDVLALCRAIGEHLPSHDPKSRYEVIHTDKANVVLDRAAWKEWYLEQEQPRLRQALIDYHKSGGRMPARRGQVEVTPDMLVREVVEAIRQSEDDSGNAAVEVGVFVIRRSVSTHA</sequence>
<accession>A0A0D2CD66</accession>
<name>A0A0D2CD66_9EURO</name>
<proteinExistence type="predicted"/>
<organism evidence="1 2">
    <name type="scientific">Cladophialophora immunda</name>
    <dbReference type="NCBI Taxonomy" id="569365"/>
    <lineage>
        <taxon>Eukaryota</taxon>
        <taxon>Fungi</taxon>
        <taxon>Dikarya</taxon>
        <taxon>Ascomycota</taxon>
        <taxon>Pezizomycotina</taxon>
        <taxon>Eurotiomycetes</taxon>
        <taxon>Chaetothyriomycetidae</taxon>
        <taxon>Chaetothyriales</taxon>
        <taxon>Herpotrichiellaceae</taxon>
        <taxon>Cladophialophora</taxon>
    </lineage>
</organism>
<gene>
    <name evidence="1" type="ORF">PV07_04885</name>
</gene>
<dbReference type="AlphaFoldDB" id="A0A0D2CD66"/>
<dbReference type="VEuPathDB" id="FungiDB:PV07_04885"/>
<dbReference type="GeneID" id="27344079"/>
<dbReference type="RefSeq" id="XP_016249254.1">
    <property type="nucleotide sequence ID" value="XM_016391735.1"/>
</dbReference>
<reference evidence="1 2" key="1">
    <citation type="submission" date="2015-01" db="EMBL/GenBank/DDBJ databases">
        <title>The Genome Sequence of Cladophialophora immunda CBS83496.</title>
        <authorList>
            <consortium name="The Broad Institute Genomics Platform"/>
            <person name="Cuomo C."/>
            <person name="de Hoog S."/>
            <person name="Gorbushina A."/>
            <person name="Stielow B."/>
            <person name="Teixiera M."/>
            <person name="Abouelleil A."/>
            <person name="Chapman S.B."/>
            <person name="Priest M."/>
            <person name="Young S.K."/>
            <person name="Wortman J."/>
            <person name="Nusbaum C."/>
            <person name="Birren B."/>
        </authorList>
    </citation>
    <scope>NUCLEOTIDE SEQUENCE [LARGE SCALE GENOMIC DNA]</scope>
    <source>
        <strain evidence="1 2">CBS 83496</strain>
    </source>
</reference>
<dbReference type="HOGENOM" id="CLU_863324_0_0_1"/>
<dbReference type="EMBL" id="KN847042">
    <property type="protein sequence ID" value="KIW29038.1"/>
    <property type="molecule type" value="Genomic_DNA"/>
</dbReference>
<dbReference type="OrthoDB" id="5407894at2759"/>
<evidence type="ECO:0000313" key="1">
    <source>
        <dbReference type="EMBL" id="KIW29038.1"/>
    </source>
</evidence>
<dbReference type="STRING" id="569365.A0A0D2CD66"/>
<evidence type="ECO:0000313" key="2">
    <source>
        <dbReference type="Proteomes" id="UP000054466"/>
    </source>
</evidence>
<dbReference type="Proteomes" id="UP000054466">
    <property type="component" value="Unassembled WGS sequence"/>
</dbReference>